<comment type="caution">
    <text evidence="2">The sequence shown here is derived from an EMBL/GenBank/DDBJ whole genome shotgun (WGS) entry which is preliminary data.</text>
</comment>
<dbReference type="EMBL" id="VSSQ01119887">
    <property type="protein sequence ID" value="MPN53097.1"/>
    <property type="molecule type" value="Genomic_DNA"/>
</dbReference>
<sequence>MGEMTQLPWNADIVTLSACDTGLGDLYAGDGMVGLSTTLLATGNRGAVLSRWNVPDDSAPVFMRNFYSEVGKGVSGPEAVRKAQIALIREGEFAVPRHWAVFKYIGIPW</sequence>
<dbReference type="InterPro" id="IPR024983">
    <property type="entry name" value="CHAT_dom"/>
</dbReference>
<dbReference type="Pfam" id="PF12770">
    <property type="entry name" value="CHAT"/>
    <property type="match status" value="1"/>
</dbReference>
<gene>
    <name evidence="2" type="ORF">SDC9_200761</name>
</gene>
<organism evidence="2">
    <name type="scientific">bioreactor metagenome</name>
    <dbReference type="NCBI Taxonomy" id="1076179"/>
    <lineage>
        <taxon>unclassified sequences</taxon>
        <taxon>metagenomes</taxon>
        <taxon>ecological metagenomes</taxon>
    </lineage>
</organism>
<dbReference type="AlphaFoldDB" id="A0A645IPD8"/>
<protein>
    <recommendedName>
        <fullName evidence="1">CHAT domain-containing protein</fullName>
    </recommendedName>
</protein>
<proteinExistence type="predicted"/>
<evidence type="ECO:0000313" key="2">
    <source>
        <dbReference type="EMBL" id="MPN53097.1"/>
    </source>
</evidence>
<accession>A0A645IPD8</accession>
<name>A0A645IPD8_9ZZZZ</name>
<reference evidence="2" key="1">
    <citation type="submission" date="2019-08" db="EMBL/GenBank/DDBJ databases">
        <authorList>
            <person name="Kucharzyk K."/>
            <person name="Murdoch R.W."/>
            <person name="Higgins S."/>
            <person name="Loffler F."/>
        </authorList>
    </citation>
    <scope>NUCLEOTIDE SEQUENCE</scope>
</reference>
<feature type="domain" description="CHAT" evidence="1">
    <location>
        <begin position="4"/>
        <end position="106"/>
    </location>
</feature>
<evidence type="ECO:0000259" key="1">
    <source>
        <dbReference type="Pfam" id="PF12770"/>
    </source>
</evidence>